<organism evidence="5 6">
    <name type="scientific">Peribacillus simplex NBRC 15720 = DSM 1321</name>
    <dbReference type="NCBI Taxonomy" id="1349754"/>
    <lineage>
        <taxon>Bacteria</taxon>
        <taxon>Bacillati</taxon>
        <taxon>Bacillota</taxon>
        <taxon>Bacilli</taxon>
        <taxon>Bacillales</taxon>
        <taxon>Bacillaceae</taxon>
        <taxon>Peribacillus</taxon>
    </lineage>
</organism>
<dbReference type="Pfam" id="PF00440">
    <property type="entry name" value="TetR_N"/>
    <property type="match status" value="1"/>
</dbReference>
<dbReference type="EMBL" id="CP017704">
    <property type="protein sequence ID" value="ASS95259.1"/>
    <property type="molecule type" value="Genomic_DNA"/>
</dbReference>
<dbReference type="Gene3D" id="1.10.357.10">
    <property type="entry name" value="Tetracycline Repressor, domain 2"/>
    <property type="match status" value="1"/>
</dbReference>
<feature type="domain" description="HTH tetR-type" evidence="4">
    <location>
        <begin position="1"/>
        <end position="60"/>
    </location>
</feature>
<accession>A0A223EJ35</accession>
<dbReference type="SUPFAM" id="SSF46689">
    <property type="entry name" value="Homeodomain-like"/>
    <property type="match status" value="1"/>
</dbReference>
<gene>
    <name evidence="5" type="ORF">BS1321_15890</name>
</gene>
<evidence type="ECO:0000313" key="5">
    <source>
        <dbReference type="EMBL" id="ASS95259.1"/>
    </source>
</evidence>
<reference evidence="5 6" key="1">
    <citation type="submission" date="2016-10" db="EMBL/GenBank/DDBJ databases">
        <title>The whole genome sequencing and assembly of Bacillus simplex DSM 1321 strain.</title>
        <authorList>
            <person name="Park M.-K."/>
            <person name="Lee Y.-J."/>
            <person name="Yi H."/>
            <person name="Bahn Y.-S."/>
            <person name="Kim J.F."/>
            <person name="Lee D.-W."/>
        </authorList>
    </citation>
    <scope>NUCLEOTIDE SEQUENCE [LARGE SCALE GENOMIC DNA]</scope>
    <source>
        <strain evidence="5 6">DSM 1321</strain>
    </source>
</reference>
<dbReference type="Gene3D" id="1.10.10.60">
    <property type="entry name" value="Homeodomain-like"/>
    <property type="match status" value="1"/>
</dbReference>
<evidence type="ECO:0000256" key="3">
    <source>
        <dbReference type="PROSITE-ProRule" id="PRU00335"/>
    </source>
</evidence>
<dbReference type="GeneID" id="56474243"/>
<dbReference type="InterPro" id="IPR001647">
    <property type="entry name" value="HTH_TetR"/>
</dbReference>
<dbReference type="AlphaFoldDB" id="A0A223EJ35"/>
<evidence type="ECO:0000313" key="6">
    <source>
        <dbReference type="Proteomes" id="UP000214618"/>
    </source>
</evidence>
<sequence length="192" mass="22923">MTKNEIKNISLTLFTKYGYEGTALSEIAKRVGIQKPSIYNHFKNKDDLFLCLFEEILEEHIHQVEQFVEEINTLSSEEKLRHILLDTCNYYKNHEDKATFLKRAMIFPPEHLKHILNDKFLRSEKSFSSLLHAIFVEGIDKKEIRQVKIENLIMSYLCLIDGVFMEFSYYGKEEMEPRIQNIWENFWYGLSR</sequence>
<dbReference type="InterPro" id="IPR009057">
    <property type="entry name" value="Homeodomain-like_sf"/>
</dbReference>
<dbReference type="RefSeq" id="WP_063236167.1">
    <property type="nucleotide sequence ID" value="NZ_BCVO01000039.1"/>
</dbReference>
<dbReference type="PRINTS" id="PR00455">
    <property type="entry name" value="HTHTETR"/>
</dbReference>
<keyword evidence="1" id="KW-0678">Repressor</keyword>
<dbReference type="GO" id="GO:0003677">
    <property type="term" value="F:DNA binding"/>
    <property type="evidence" value="ECO:0007669"/>
    <property type="project" value="UniProtKB-UniRule"/>
</dbReference>
<name>A0A223EJ35_9BACI</name>
<evidence type="ECO:0000259" key="4">
    <source>
        <dbReference type="PROSITE" id="PS50977"/>
    </source>
</evidence>
<dbReference type="SUPFAM" id="SSF48498">
    <property type="entry name" value="Tetracyclin repressor-like, C-terminal domain"/>
    <property type="match status" value="1"/>
</dbReference>
<dbReference type="Proteomes" id="UP000214618">
    <property type="component" value="Chromosome"/>
</dbReference>
<dbReference type="OrthoDB" id="509229at2"/>
<proteinExistence type="predicted"/>
<dbReference type="PROSITE" id="PS50977">
    <property type="entry name" value="HTH_TETR_2"/>
    <property type="match status" value="1"/>
</dbReference>
<feature type="DNA-binding region" description="H-T-H motif" evidence="3">
    <location>
        <begin position="23"/>
        <end position="42"/>
    </location>
</feature>
<dbReference type="InterPro" id="IPR050624">
    <property type="entry name" value="HTH-type_Tx_Regulator"/>
</dbReference>
<dbReference type="InterPro" id="IPR036271">
    <property type="entry name" value="Tet_transcr_reg_TetR-rel_C_sf"/>
</dbReference>
<protein>
    <recommendedName>
        <fullName evidence="4">HTH tetR-type domain-containing protein</fullName>
    </recommendedName>
</protein>
<keyword evidence="2 3" id="KW-0238">DNA-binding</keyword>
<evidence type="ECO:0000256" key="1">
    <source>
        <dbReference type="ARBA" id="ARBA00022491"/>
    </source>
</evidence>
<evidence type="ECO:0000256" key="2">
    <source>
        <dbReference type="ARBA" id="ARBA00023125"/>
    </source>
</evidence>
<dbReference type="PANTHER" id="PTHR43479">
    <property type="entry name" value="ACREF/ENVCD OPERON REPRESSOR-RELATED"/>
    <property type="match status" value="1"/>
</dbReference>
<dbReference type="PANTHER" id="PTHR43479:SF11">
    <property type="entry name" value="ACREF_ENVCD OPERON REPRESSOR-RELATED"/>
    <property type="match status" value="1"/>
</dbReference>